<dbReference type="PROSITE" id="PS01124">
    <property type="entry name" value="HTH_ARAC_FAMILY_2"/>
    <property type="match status" value="1"/>
</dbReference>
<proteinExistence type="predicted"/>
<evidence type="ECO:0000259" key="4">
    <source>
        <dbReference type="PROSITE" id="PS01124"/>
    </source>
</evidence>
<dbReference type="InterPro" id="IPR020449">
    <property type="entry name" value="Tscrpt_reg_AraC-type_HTH"/>
</dbReference>
<keyword evidence="3" id="KW-0804">Transcription</keyword>
<dbReference type="Proteomes" id="UP000643810">
    <property type="component" value="Unassembled WGS sequence"/>
</dbReference>
<dbReference type="InterPro" id="IPR009057">
    <property type="entry name" value="Homeodomain-like_sf"/>
</dbReference>
<feature type="domain" description="HTH araC/xylS-type" evidence="4">
    <location>
        <begin position="330"/>
        <end position="428"/>
    </location>
</feature>
<dbReference type="RefSeq" id="WP_186853768.1">
    <property type="nucleotide sequence ID" value="NZ_JACOPG010000001.1"/>
</dbReference>
<name>A0ABR7GF78_9FIRM</name>
<comment type="caution">
    <text evidence="5">The sequence shown here is derived from an EMBL/GenBank/DDBJ whole genome shotgun (WGS) entry which is preliminary data.</text>
</comment>
<dbReference type="PROSITE" id="PS00041">
    <property type="entry name" value="HTH_ARAC_FAMILY_1"/>
    <property type="match status" value="1"/>
</dbReference>
<evidence type="ECO:0000256" key="3">
    <source>
        <dbReference type="ARBA" id="ARBA00023163"/>
    </source>
</evidence>
<dbReference type="InterPro" id="IPR018060">
    <property type="entry name" value="HTH_AraC"/>
</dbReference>
<evidence type="ECO:0000256" key="2">
    <source>
        <dbReference type="ARBA" id="ARBA00023125"/>
    </source>
</evidence>
<dbReference type="InterPro" id="IPR018062">
    <property type="entry name" value="HTH_AraC-typ_CS"/>
</dbReference>
<dbReference type="PRINTS" id="PR00032">
    <property type="entry name" value="HTHARAC"/>
</dbReference>
<evidence type="ECO:0000313" key="6">
    <source>
        <dbReference type="Proteomes" id="UP000643810"/>
    </source>
</evidence>
<organism evidence="5 6">
    <name type="scientific">Roseburia lenta</name>
    <dbReference type="NCBI Taxonomy" id="2763061"/>
    <lineage>
        <taxon>Bacteria</taxon>
        <taxon>Bacillati</taxon>
        <taxon>Bacillota</taxon>
        <taxon>Clostridia</taxon>
        <taxon>Lachnospirales</taxon>
        <taxon>Lachnospiraceae</taxon>
        <taxon>Roseburia</taxon>
    </lineage>
</organism>
<dbReference type="SMART" id="SM00342">
    <property type="entry name" value="HTH_ARAC"/>
    <property type="match status" value="1"/>
</dbReference>
<dbReference type="SUPFAM" id="SSF46689">
    <property type="entry name" value="Homeodomain-like"/>
    <property type="match status" value="2"/>
</dbReference>
<keyword evidence="2" id="KW-0238">DNA-binding</keyword>
<dbReference type="Pfam" id="PF12833">
    <property type="entry name" value="HTH_18"/>
    <property type="match status" value="1"/>
</dbReference>
<dbReference type="PANTHER" id="PTHR43280:SF34">
    <property type="entry name" value="ARAC-FAMILY TRANSCRIPTIONAL REGULATOR"/>
    <property type="match status" value="1"/>
</dbReference>
<dbReference type="Gene3D" id="1.10.10.60">
    <property type="entry name" value="Homeodomain-like"/>
    <property type="match status" value="2"/>
</dbReference>
<protein>
    <submittedName>
        <fullName evidence="5">Helix-turn-helix transcriptional regulator</fullName>
    </submittedName>
</protein>
<sequence length="428" mass="49665">MRKIDYDYIAKNISSLSLIAIRVYKNNKEIIHYDLSNFPKDPASPYIDTLLQVNEGVNYYISPYEHFYGIIKHDEYTLILGPTFQITPPKNQIREFMFSLDLKMNYMEQYQQLLSSITPMPLELFLHELCLIYYYISDKKLELSDVAIYDSYSNISKQNIDNQTAIETNAQITNISPMEKRPMSENDIHSIHDIANAHASIDDYNVAILPEHTAYLFEKELFSCVRDGDLDRLNELFKLNSAGRAGKVAPTYLRQLKNIFISSATLLSRAAIDGGLPVEEALTLSDKYIQHAESYNNPEQVMNLQYHMVIDYTTLVNEIRQGDRYDKFMRSVTGYIREHLTEEFSVDQMAQDLFLSRSYLSTKFKKETGMTLSQYIQEQKIEKAKSLLKTTDRSILEIATYLGFSSQGYFQNVFKKLTGMTPKEYRNQ</sequence>
<reference evidence="5 6" key="1">
    <citation type="submission" date="2020-08" db="EMBL/GenBank/DDBJ databases">
        <title>Genome public.</title>
        <authorList>
            <person name="Liu C."/>
            <person name="Sun Q."/>
        </authorList>
    </citation>
    <scope>NUCLEOTIDE SEQUENCE [LARGE SCALE GENOMIC DNA]</scope>
    <source>
        <strain evidence="5 6">NSJ-9</strain>
    </source>
</reference>
<evidence type="ECO:0000313" key="5">
    <source>
        <dbReference type="EMBL" id="MBC5685476.1"/>
    </source>
</evidence>
<evidence type="ECO:0000256" key="1">
    <source>
        <dbReference type="ARBA" id="ARBA00023015"/>
    </source>
</evidence>
<keyword evidence="6" id="KW-1185">Reference proteome</keyword>
<keyword evidence="1" id="KW-0805">Transcription regulation</keyword>
<gene>
    <name evidence="5" type="ORF">H8R94_02415</name>
</gene>
<dbReference type="PANTHER" id="PTHR43280">
    <property type="entry name" value="ARAC-FAMILY TRANSCRIPTIONAL REGULATOR"/>
    <property type="match status" value="1"/>
</dbReference>
<accession>A0ABR7GF78</accession>
<dbReference type="EMBL" id="JACOPG010000001">
    <property type="protein sequence ID" value="MBC5685476.1"/>
    <property type="molecule type" value="Genomic_DNA"/>
</dbReference>